<gene>
    <name evidence="2" type="ORF">HYH02_004386</name>
</gene>
<dbReference type="EMBL" id="JAEHOD010000009">
    <property type="protein sequence ID" value="KAG2451118.1"/>
    <property type="molecule type" value="Genomic_DNA"/>
</dbReference>
<proteinExistence type="predicted"/>
<feature type="compositionally biased region" description="Low complexity" evidence="1">
    <location>
        <begin position="12"/>
        <end position="28"/>
    </location>
</feature>
<organism evidence="2 3">
    <name type="scientific">Chlamydomonas schloesseri</name>
    <dbReference type="NCBI Taxonomy" id="2026947"/>
    <lineage>
        <taxon>Eukaryota</taxon>
        <taxon>Viridiplantae</taxon>
        <taxon>Chlorophyta</taxon>
        <taxon>core chlorophytes</taxon>
        <taxon>Chlorophyceae</taxon>
        <taxon>CS clade</taxon>
        <taxon>Chlamydomonadales</taxon>
        <taxon>Chlamydomonadaceae</taxon>
        <taxon>Chlamydomonas</taxon>
    </lineage>
</organism>
<reference evidence="2" key="1">
    <citation type="journal article" date="2020" name="bioRxiv">
        <title>Comparative genomics of Chlamydomonas.</title>
        <authorList>
            <person name="Craig R.J."/>
            <person name="Hasan A.R."/>
            <person name="Ness R.W."/>
            <person name="Keightley P.D."/>
        </authorList>
    </citation>
    <scope>NUCLEOTIDE SEQUENCE</scope>
    <source>
        <strain evidence="2">CCAP 11/173</strain>
    </source>
</reference>
<evidence type="ECO:0000256" key="1">
    <source>
        <dbReference type="SAM" id="MobiDB-lite"/>
    </source>
</evidence>
<feature type="region of interest" description="Disordered" evidence="1">
    <location>
        <begin position="1"/>
        <end position="35"/>
    </location>
</feature>
<evidence type="ECO:0000313" key="2">
    <source>
        <dbReference type="EMBL" id="KAG2451118.1"/>
    </source>
</evidence>
<evidence type="ECO:0000313" key="3">
    <source>
        <dbReference type="Proteomes" id="UP000613740"/>
    </source>
</evidence>
<keyword evidence="3" id="KW-1185">Reference proteome</keyword>
<comment type="caution">
    <text evidence="2">The sequence shown here is derived from an EMBL/GenBank/DDBJ whole genome shotgun (WGS) entry which is preliminary data.</text>
</comment>
<accession>A0A836B912</accession>
<dbReference type="Proteomes" id="UP000613740">
    <property type="component" value="Unassembled WGS sequence"/>
</dbReference>
<dbReference type="AlphaFoldDB" id="A0A836B912"/>
<name>A0A836B912_9CHLO</name>
<protein>
    <submittedName>
        <fullName evidence="2">Uncharacterized protein</fullName>
    </submittedName>
</protein>
<sequence length="108" mass="11753">MAELKRDRDDTASGGAAAPDASQALAPLGSPGYLRSAPRARIGVRLALYKIPEYAMKSSYKCTECKCRTHRGNPVAGWVIVPGVGWNKVTRKREGLVAEARYVCAQCW</sequence>
<feature type="compositionally biased region" description="Basic and acidic residues" evidence="1">
    <location>
        <begin position="1"/>
        <end position="11"/>
    </location>
</feature>